<dbReference type="AlphaFoldDB" id="A0AA96LDW3"/>
<reference evidence="3 4" key="1">
    <citation type="submission" date="2022-02" db="EMBL/GenBank/DDBJ databases">
        <title>Paenibacillus sp. MBLB1776 Whole Genome Shotgun Sequencing.</title>
        <authorList>
            <person name="Hwang C.Y."/>
            <person name="Cho E.-S."/>
            <person name="Seo M.-J."/>
        </authorList>
    </citation>
    <scope>NUCLEOTIDE SEQUENCE [LARGE SCALE GENOMIC DNA]</scope>
    <source>
        <strain evidence="3 4">MBLB1776</strain>
    </source>
</reference>
<sequence length="268" mass="30060">MFLEVEKGVRLFVQDLNPGAGSRPVVWVHGWPANHRMFEYQLNVFPQRGYRCIALDLRGFGQSDKPWHGYSYDRLADDLAAVLETLQVENAALVGFSIGGAISIRYMARHNGLRIGRLALVDAAAPVFVKRPDYPFGLPVSQVNDLIRETYHNRPRMLAEFGGMFFNRNLGPELLGWFQGLGLEAASYATIQCLVSLRDEDLRPDLEKIRVPTGIFHGVHDRIVPFPSAQVLHKEIPGSRLYPFANSGHGVVIDEMEAFNATLLAFLQ</sequence>
<keyword evidence="4" id="KW-1185">Reference proteome</keyword>
<feature type="domain" description="AB hydrolase-1" evidence="2">
    <location>
        <begin position="24"/>
        <end position="255"/>
    </location>
</feature>
<dbReference type="GO" id="GO:0016020">
    <property type="term" value="C:membrane"/>
    <property type="evidence" value="ECO:0007669"/>
    <property type="project" value="TreeGrafter"/>
</dbReference>
<dbReference type="Pfam" id="PF00561">
    <property type="entry name" value="Abhydrolase_1"/>
    <property type="match status" value="1"/>
</dbReference>
<name>A0AA96LDW3_9BACL</name>
<dbReference type="PRINTS" id="PR00412">
    <property type="entry name" value="EPOXHYDRLASE"/>
</dbReference>
<dbReference type="PANTHER" id="PTHR43798">
    <property type="entry name" value="MONOACYLGLYCEROL LIPASE"/>
    <property type="match status" value="1"/>
</dbReference>
<dbReference type="EMBL" id="CP130318">
    <property type="protein sequence ID" value="WNQ11223.1"/>
    <property type="molecule type" value="Genomic_DNA"/>
</dbReference>
<dbReference type="InterPro" id="IPR050266">
    <property type="entry name" value="AB_hydrolase_sf"/>
</dbReference>
<evidence type="ECO:0000256" key="1">
    <source>
        <dbReference type="ARBA" id="ARBA00022801"/>
    </source>
</evidence>
<dbReference type="Proteomes" id="UP001305702">
    <property type="component" value="Chromosome"/>
</dbReference>
<dbReference type="RefSeq" id="WP_315604999.1">
    <property type="nucleotide sequence ID" value="NZ_CP130318.1"/>
</dbReference>
<keyword evidence="1 3" id="KW-0378">Hydrolase</keyword>
<dbReference type="Gene3D" id="3.40.50.1820">
    <property type="entry name" value="alpha/beta hydrolase"/>
    <property type="match status" value="1"/>
</dbReference>
<organism evidence="3 4">
    <name type="scientific">Paenibacillus aurantius</name>
    <dbReference type="NCBI Taxonomy" id="2918900"/>
    <lineage>
        <taxon>Bacteria</taxon>
        <taxon>Bacillati</taxon>
        <taxon>Bacillota</taxon>
        <taxon>Bacilli</taxon>
        <taxon>Bacillales</taxon>
        <taxon>Paenibacillaceae</taxon>
        <taxon>Paenibacillus</taxon>
    </lineage>
</organism>
<dbReference type="SUPFAM" id="SSF53474">
    <property type="entry name" value="alpha/beta-Hydrolases"/>
    <property type="match status" value="1"/>
</dbReference>
<dbReference type="InterPro" id="IPR000639">
    <property type="entry name" value="Epox_hydrolase-like"/>
</dbReference>
<accession>A0AA96LDW3</accession>
<dbReference type="InterPro" id="IPR029058">
    <property type="entry name" value="AB_hydrolase_fold"/>
</dbReference>
<dbReference type="PANTHER" id="PTHR43798:SF31">
    <property type="entry name" value="AB HYDROLASE SUPERFAMILY PROTEIN YCLE"/>
    <property type="match status" value="1"/>
</dbReference>
<dbReference type="InterPro" id="IPR000073">
    <property type="entry name" value="AB_hydrolase_1"/>
</dbReference>
<proteinExistence type="predicted"/>
<dbReference type="PRINTS" id="PR00111">
    <property type="entry name" value="ABHYDROLASE"/>
</dbReference>
<protein>
    <submittedName>
        <fullName evidence="3">Alpha/beta hydrolase</fullName>
    </submittedName>
</protein>
<evidence type="ECO:0000259" key="2">
    <source>
        <dbReference type="Pfam" id="PF00561"/>
    </source>
</evidence>
<evidence type="ECO:0000313" key="3">
    <source>
        <dbReference type="EMBL" id="WNQ11223.1"/>
    </source>
</evidence>
<dbReference type="GO" id="GO:0016787">
    <property type="term" value="F:hydrolase activity"/>
    <property type="evidence" value="ECO:0007669"/>
    <property type="project" value="UniProtKB-KW"/>
</dbReference>
<gene>
    <name evidence="3" type="ORF">MJA45_27095</name>
</gene>
<evidence type="ECO:0000313" key="4">
    <source>
        <dbReference type="Proteomes" id="UP001305702"/>
    </source>
</evidence>
<dbReference type="KEGG" id="paun:MJA45_27095"/>